<sequence>MNKITILVPAFNEDETLRFFYERVTGVLTNLVGYTYEILFVNDGSKDNTREIIKSFREHDKCVSYVNLSRNFGNERATAFIEEKQIPKDEINYIGGDLNVMKNSNEYSTMTDLLNVSQPTKYTGHSSTWDPTTNSIAQYNYPDLNSQYLDYIFVEKTTQHRITGI</sequence>
<keyword evidence="2" id="KW-0328">Glycosyltransferase</keyword>
<dbReference type="SUPFAM" id="SSF53448">
    <property type="entry name" value="Nucleotide-diphospho-sugar transferases"/>
    <property type="match status" value="1"/>
</dbReference>
<evidence type="ECO:0000313" key="3">
    <source>
        <dbReference type="Proteomes" id="UP000831880"/>
    </source>
</evidence>
<dbReference type="InterPro" id="IPR036691">
    <property type="entry name" value="Endo/exonu/phosph_ase_sf"/>
</dbReference>
<dbReference type="PANTHER" id="PTHR48090:SF8">
    <property type="entry name" value="GLYCOSYLTRANSFERASE CSBB-RELATED"/>
    <property type="match status" value="1"/>
</dbReference>
<dbReference type="InterPro" id="IPR029044">
    <property type="entry name" value="Nucleotide-diphossugar_trans"/>
</dbReference>
<proteinExistence type="predicted"/>
<gene>
    <name evidence="2" type="ORF">MUO14_15330</name>
</gene>
<dbReference type="InterPro" id="IPR050256">
    <property type="entry name" value="Glycosyltransferase_2"/>
</dbReference>
<reference evidence="2 3" key="1">
    <citation type="submission" date="2022-04" db="EMBL/GenBank/DDBJ databases">
        <title>Halobacillus sp. isolated from saltern.</title>
        <authorList>
            <person name="Won M."/>
            <person name="Lee C.-M."/>
            <person name="Woen H.-Y."/>
            <person name="Kwon S.-W."/>
        </authorList>
    </citation>
    <scope>NUCLEOTIDE SEQUENCE [LARGE SCALE GENOMIC DNA]</scope>
    <source>
        <strain evidence="2 3">SSTM10-2</strain>
    </source>
</reference>
<name>A0ABY4GVX7_9BACI</name>
<dbReference type="Pfam" id="PF00535">
    <property type="entry name" value="Glycos_transf_2"/>
    <property type="match status" value="1"/>
</dbReference>
<evidence type="ECO:0000259" key="1">
    <source>
        <dbReference type="Pfam" id="PF00535"/>
    </source>
</evidence>
<dbReference type="SUPFAM" id="SSF56219">
    <property type="entry name" value="DNase I-like"/>
    <property type="match status" value="1"/>
</dbReference>
<dbReference type="Proteomes" id="UP000831880">
    <property type="component" value="Chromosome"/>
</dbReference>
<dbReference type="RefSeq" id="WP_244751491.1">
    <property type="nucleotide sequence ID" value="NZ_CP095074.1"/>
</dbReference>
<dbReference type="EMBL" id="CP095074">
    <property type="protein sequence ID" value="UOQ91880.1"/>
    <property type="molecule type" value="Genomic_DNA"/>
</dbReference>
<protein>
    <submittedName>
        <fullName evidence="2">Glycosyltransferase</fullName>
        <ecNumber evidence="2">2.4.-.-</ecNumber>
    </submittedName>
</protein>
<dbReference type="GO" id="GO:0016757">
    <property type="term" value="F:glycosyltransferase activity"/>
    <property type="evidence" value="ECO:0007669"/>
    <property type="project" value="UniProtKB-KW"/>
</dbReference>
<organism evidence="2 3">
    <name type="scientific">Halobacillus shinanisalinarum</name>
    <dbReference type="NCBI Taxonomy" id="2932258"/>
    <lineage>
        <taxon>Bacteria</taxon>
        <taxon>Bacillati</taxon>
        <taxon>Bacillota</taxon>
        <taxon>Bacilli</taxon>
        <taxon>Bacillales</taxon>
        <taxon>Bacillaceae</taxon>
        <taxon>Halobacillus</taxon>
    </lineage>
</organism>
<keyword evidence="2" id="KW-0808">Transferase</keyword>
<keyword evidence="3" id="KW-1185">Reference proteome</keyword>
<dbReference type="EC" id="2.4.-.-" evidence="2"/>
<accession>A0ABY4GVX7</accession>
<feature type="domain" description="Glycosyltransferase 2-like" evidence="1">
    <location>
        <begin position="5"/>
        <end position="77"/>
    </location>
</feature>
<dbReference type="InterPro" id="IPR001173">
    <property type="entry name" value="Glyco_trans_2-like"/>
</dbReference>
<dbReference type="Gene3D" id="3.60.10.10">
    <property type="entry name" value="Endonuclease/exonuclease/phosphatase"/>
    <property type="match status" value="1"/>
</dbReference>
<evidence type="ECO:0000313" key="2">
    <source>
        <dbReference type="EMBL" id="UOQ91880.1"/>
    </source>
</evidence>
<dbReference type="PANTHER" id="PTHR48090">
    <property type="entry name" value="UNDECAPRENYL-PHOSPHATE 4-DEOXY-4-FORMAMIDO-L-ARABINOSE TRANSFERASE-RELATED"/>
    <property type="match status" value="1"/>
</dbReference>